<dbReference type="WBParaSite" id="PEQ_0000939201-mRNA-1">
    <property type="protein sequence ID" value="PEQ_0000939201-mRNA-1"/>
    <property type="gene ID" value="PEQ_0000939201"/>
</dbReference>
<evidence type="ECO:0000313" key="2">
    <source>
        <dbReference type="WBParaSite" id="PEQ_0000939201-mRNA-1"/>
    </source>
</evidence>
<keyword evidence="1" id="KW-1185">Reference proteome</keyword>
<accession>A0A914RSW9</accession>
<protein>
    <submittedName>
        <fullName evidence="2">Uncharacterized protein</fullName>
    </submittedName>
</protein>
<dbReference type="Proteomes" id="UP000887564">
    <property type="component" value="Unplaced"/>
</dbReference>
<proteinExistence type="predicted"/>
<evidence type="ECO:0000313" key="1">
    <source>
        <dbReference type="Proteomes" id="UP000887564"/>
    </source>
</evidence>
<sequence>MGAVSSRIIASFPNGNDGSDESFIVCTIMMRFVFEAPVSAYQGELSSAAATILHQHAIQGDLTELHQALW</sequence>
<reference evidence="2" key="1">
    <citation type="submission" date="2022-11" db="UniProtKB">
        <authorList>
            <consortium name="WormBaseParasite"/>
        </authorList>
    </citation>
    <scope>IDENTIFICATION</scope>
</reference>
<organism evidence="1 2">
    <name type="scientific">Parascaris equorum</name>
    <name type="common">Equine roundworm</name>
    <dbReference type="NCBI Taxonomy" id="6256"/>
    <lineage>
        <taxon>Eukaryota</taxon>
        <taxon>Metazoa</taxon>
        <taxon>Ecdysozoa</taxon>
        <taxon>Nematoda</taxon>
        <taxon>Chromadorea</taxon>
        <taxon>Rhabditida</taxon>
        <taxon>Spirurina</taxon>
        <taxon>Ascaridomorpha</taxon>
        <taxon>Ascaridoidea</taxon>
        <taxon>Ascarididae</taxon>
        <taxon>Parascaris</taxon>
    </lineage>
</organism>
<dbReference type="AlphaFoldDB" id="A0A914RSW9"/>
<name>A0A914RSW9_PAREQ</name>